<evidence type="ECO:0000313" key="3">
    <source>
        <dbReference type="EMBL" id="WEK47821.1"/>
    </source>
</evidence>
<feature type="transmembrane region" description="Helical" evidence="2">
    <location>
        <begin position="229"/>
        <end position="250"/>
    </location>
</feature>
<evidence type="ECO:0000256" key="1">
    <source>
        <dbReference type="SAM" id="MobiDB-lite"/>
    </source>
</evidence>
<feature type="transmembrane region" description="Helical" evidence="2">
    <location>
        <begin position="138"/>
        <end position="159"/>
    </location>
</feature>
<dbReference type="AlphaFoldDB" id="A0AAJ5X8P9"/>
<dbReference type="InterPro" id="IPR019286">
    <property type="entry name" value="DUF2339_TM"/>
</dbReference>
<evidence type="ECO:0000313" key="4">
    <source>
        <dbReference type="Proteomes" id="UP001218362"/>
    </source>
</evidence>
<dbReference type="PANTHER" id="PTHR38434:SF1">
    <property type="entry name" value="BLL2549 PROTEIN"/>
    <property type="match status" value="1"/>
</dbReference>
<feature type="region of interest" description="Disordered" evidence="1">
    <location>
        <begin position="54"/>
        <end position="73"/>
    </location>
</feature>
<keyword evidence="2" id="KW-1133">Transmembrane helix</keyword>
<feature type="transmembrane region" description="Helical" evidence="2">
    <location>
        <begin position="257"/>
        <end position="274"/>
    </location>
</feature>
<dbReference type="EMBL" id="CP119316">
    <property type="protein sequence ID" value="WEK47821.1"/>
    <property type="molecule type" value="Genomic_DNA"/>
</dbReference>
<feature type="transmembrane region" description="Helical" evidence="2">
    <location>
        <begin position="6"/>
        <end position="25"/>
    </location>
</feature>
<dbReference type="PANTHER" id="PTHR38434">
    <property type="entry name" value="BLL2549 PROTEIN"/>
    <property type="match status" value="1"/>
</dbReference>
<accession>A0AAJ5X8P9</accession>
<sequence>MLTGLILLLVILVGFPLLLGARSRVSRLEHRLHLVEEELRRRIAMGAERLPEPLVGPARKEVPEPEPALEPAPQPIAIPAEPKPEPAIALAVVEEKLAAELPVEPAVADDGAQSDEEYEFGRRRRLSINFEDLLGRKLPIWAGGITLGIAGIFIVKYAIDVGFFGRVLTPGVQAVCGALFGFGLIGGAEWAWRKRDKVDDPRVSQALSGAGISTLYAVFLVAADVYHMISPLTAFFGLAGVTALALWLSLRHGMPSALLGLAGGLAAPALTVAMDANVPLLAVYLTFTIGGLVGVSRVQRWPWLAAIALVGGLDGACG</sequence>
<feature type="transmembrane region" description="Helical" evidence="2">
    <location>
        <begin position="204"/>
        <end position="223"/>
    </location>
</feature>
<reference evidence="3" key="1">
    <citation type="submission" date="2023-03" db="EMBL/GenBank/DDBJ databases">
        <title>Andean soil-derived lignocellulolytic bacterial consortium as a source of novel taxa and putative plastic-active enzymes.</title>
        <authorList>
            <person name="Diaz-Garcia L."/>
            <person name="Chuvochina M."/>
            <person name="Feuerriegel G."/>
            <person name="Bunk B."/>
            <person name="Sproer C."/>
            <person name="Streit W.R."/>
            <person name="Rodriguez L.M."/>
            <person name="Overmann J."/>
            <person name="Jimenez D.J."/>
        </authorList>
    </citation>
    <scope>NUCLEOTIDE SEQUENCE</scope>
    <source>
        <strain evidence="3">MAG 26</strain>
    </source>
</reference>
<name>A0AAJ5X8P9_9SPHN</name>
<dbReference type="Pfam" id="PF10101">
    <property type="entry name" value="DUF2339"/>
    <property type="match status" value="1"/>
</dbReference>
<dbReference type="Proteomes" id="UP001218362">
    <property type="component" value="Chromosome"/>
</dbReference>
<keyword evidence="2" id="KW-0812">Transmembrane</keyword>
<protein>
    <submittedName>
        <fullName evidence="3">DUF2339 domain-containing protein</fullName>
    </submittedName>
</protein>
<gene>
    <name evidence="3" type="ORF">P0Y56_05865</name>
</gene>
<evidence type="ECO:0000256" key="2">
    <source>
        <dbReference type="SAM" id="Phobius"/>
    </source>
</evidence>
<feature type="transmembrane region" description="Helical" evidence="2">
    <location>
        <begin position="280"/>
        <end position="298"/>
    </location>
</feature>
<proteinExistence type="predicted"/>
<organism evidence="3 4">
    <name type="scientific">Candidatus Andeanibacterium colombiense</name>
    <dbReference type="NCBI Taxonomy" id="3121345"/>
    <lineage>
        <taxon>Bacteria</taxon>
        <taxon>Pseudomonadati</taxon>
        <taxon>Pseudomonadota</taxon>
        <taxon>Alphaproteobacteria</taxon>
        <taxon>Sphingomonadales</taxon>
        <taxon>Sphingomonadaceae</taxon>
        <taxon>Candidatus Andeanibacterium</taxon>
    </lineage>
</organism>
<keyword evidence="2" id="KW-0472">Membrane</keyword>
<dbReference type="KEGG" id="acob:P0Y56_05865"/>
<feature type="transmembrane region" description="Helical" evidence="2">
    <location>
        <begin position="171"/>
        <end position="192"/>
    </location>
</feature>